<accession>A0AAU7X7W1</accession>
<feature type="chain" id="PRO_5043672373" evidence="1">
    <location>
        <begin position="25"/>
        <end position="88"/>
    </location>
</feature>
<proteinExistence type="predicted"/>
<dbReference type="KEGG" id="mflg:ABS361_19470"/>
<feature type="signal peptide" evidence="1">
    <location>
        <begin position="1"/>
        <end position="24"/>
    </location>
</feature>
<keyword evidence="1" id="KW-0732">Signal</keyword>
<evidence type="ECO:0000313" key="2">
    <source>
        <dbReference type="EMBL" id="XBY44195.1"/>
    </source>
</evidence>
<dbReference type="EMBL" id="CP158568">
    <property type="protein sequence ID" value="XBY44195.1"/>
    <property type="molecule type" value="Genomic_DNA"/>
</dbReference>
<dbReference type="AlphaFoldDB" id="A0AAU7X7W1"/>
<sequence>MLIRKTLYALVTAAVLGTAGVAGSVGTATTAEAQGYWDGRPHRWDGPPPRRWDGPYHHRPRCWFERRPVRVWTEWGPRVRYREVRVCR</sequence>
<name>A0AAU7X7W1_9HYPH</name>
<reference evidence="2" key="1">
    <citation type="submission" date="2024-06" db="EMBL/GenBank/DDBJ databases">
        <title>Methylostella associata gen. nov., sp. nov., a novel Ancalomicrobiaceae-affiliated facultatively methylotrophic bacteria that feed on methanotrophs of the genus Methylococcus.</title>
        <authorList>
            <person name="Saltykova V."/>
            <person name="Danilova O.V."/>
            <person name="Oshkin I.Y."/>
            <person name="Belova S.E."/>
            <person name="Pimenov N.V."/>
            <person name="Dedysh S.N."/>
        </authorList>
    </citation>
    <scope>NUCLEOTIDE SEQUENCE</scope>
    <source>
        <strain evidence="2">S20</strain>
    </source>
</reference>
<protein>
    <submittedName>
        <fullName evidence="2">Uncharacterized protein</fullName>
    </submittedName>
</protein>
<gene>
    <name evidence="2" type="ORF">ABS361_19470</name>
</gene>
<organism evidence="2">
    <name type="scientific">Methyloraptor flagellatus</name>
    <dbReference type="NCBI Taxonomy" id="3162530"/>
    <lineage>
        <taxon>Bacteria</taxon>
        <taxon>Pseudomonadati</taxon>
        <taxon>Pseudomonadota</taxon>
        <taxon>Alphaproteobacteria</taxon>
        <taxon>Hyphomicrobiales</taxon>
        <taxon>Ancalomicrobiaceae</taxon>
        <taxon>Methyloraptor</taxon>
    </lineage>
</organism>
<evidence type="ECO:0000256" key="1">
    <source>
        <dbReference type="SAM" id="SignalP"/>
    </source>
</evidence>
<dbReference type="RefSeq" id="WP_407049289.1">
    <property type="nucleotide sequence ID" value="NZ_CP158568.1"/>
</dbReference>